<dbReference type="SMART" id="SM00248">
    <property type="entry name" value="ANK"/>
    <property type="match status" value="4"/>
</dbReference>
<proteinExistence type="predicted"/>
<sequence>AADDELDRPLHYTAMLGDMAMATLLLQHNARINERNKAGETPLFAAMMYEHTKVAALLLTERANANVLVNGQSVLYCACERGLADIILLLLANTTDVNAKHNGFSPLATAVVGGHADVAALLLTSPH</sequence>
<dbReference type="Proteomes" id="UP000030745">
    <property type="component" value="Unassembled WGS sequence"/>
</dbReference>
<dbReference type="InterPro" id="IPR002110">
    <property type="entry name" value="Ankyrin_rpt"/>
</dbReference>
<organism evidence="4 5">
    <name type="scientific">Saprolegnia parasitica (strain CBS 223.65)</name>
    <dbReference type="NCBI Taxonomy" id="695850"/>
    <lineage>
        <taxon>Eukaryota</taxon>
        <taxon>Sar</taxon>
        <taxon>Stramenopiles</taxon>
        <taxon>Oomycota</taxon>
        <taxon>Saprolegniomycetes</taxon>
        <taxon>Saprolegniales</taxon>
        <taxon>Saprolegniaceae</taxon>
        <taxon>Saprolegnia</taxon>
    </lineage>
</organism>
<dbReference type="KEGG" id="spar:SPRG_22254"/>
<feature type="repeat" description="ANK" evidence="3">
    <location>
        <begin position="5"/>
        <end position="37"/>
    </location>
</feature>
<dbReference type="OrthoDB" id="188462at2759"/>
<dbReference type="PROSITE" id="PS50297">
    <property type="entry name" value="ANK_REP_REGION"/>
    <property type="match status" value="1"/>
</dbReference>
<feature type="non-terminal residue" evidence="4">
    <location>
        <position position="127"/>
    </location>
</feature>
<feature type="repeat" description="ANK" evidence="3">
    <location>
        <begin position="70"/>
        <end position="102"/>
    </location>
</feature>
<evidence type="ECO:0000256" key="1">
    <source>
        <dbReference type="ARBA" id="ARBA00022737"/>
    </source>
</evidence>
<feature type="repeat" description="ANK" evidence="3">
    <location>
        <begin position="38"/>
        <end position="70"/>
    </location>
</feature>
<keyword evidence="5" id="KW-1185">Reference proteome</keyword>
<dbReference type="InterPro" id="IPR036770">
    <property type="entry name" value="Ankyrin_rpt-contain_sf"/>
</dbReference>
<dbReference type="RefSeq" id="XP_012205418.1">
    <property type="nucleotide sequence ID" value="XM_012350028.1"/>
</dbReference>
<dbReference type="PANTHER" id="PTHR24198">
    <property type="entry name" value="ANKYRIN REPEAT AND PROTEIN KINASE DOMAIN-CONTAINING PROTEIN"/>
    <property type="match status" value="1"/>
</dbReference>
<keyword evidence="1" id="KW-0677">Repeat</keyword>
<accession>A0A067BZH1</accession>
<dbReference type="PROSITE" id="PS50088">
    <property type="entry name" value="ANK_REPEAT"/>
    <property type="match status" value="3"/>
</dbReference>
<protein>
    <submittedName>
        <fullName evidence="4">Uncharacterized protein</fullName>
    </submittedName>
</protein>
<feature type="non-terminal residue" evidence="4">
    <location>
        <position position="1"/>
    </location>
</feature>
<gene>
    <name evidence="4" type="ORF">SPRG_22254</name>
</gene>
<dbReference type="EMBL" id="KK583248">
    <property type="protein sequence ID" value="KDO23944.1"/>
    <property type="molecule type" value="Genomic_DNA"/>
</dbReference>
<evidence type="ECO:0000313" key="5">
    <source>
        <dbReference type="Proteomes" id="UP000030745"/>
    </source>
</evidence>
<dbReference type="AlphaFoldDB" id="A0A067BZH1"/>
<dbReference type="PANTHER" id="PTHR24198:SF165">
    <property type="entry name" value="ANKYRIN REPEAT-CONTAINING PROTEIN-RELATED"/>
    <property type="match status" value="1"/>
</dbReference>
<evidence type="ECO:0000256" key="2">
    <source>
        <dbReference type="ARBA" id="ARBA00023043"/>
    </source>
</evidence>
<evidence type="ECO:0000256" key="3">
    <source>
        <dbReference type="PROSITE-ProRule" id="PRU00023"/>
    </source>
</evidence>
<dbReference type="VEuPathDB" id="FungiDB:SPRG_22254"/>
<reference evidence="4 5" key="1">
    <citation type="journal article" date="2013" name="PLoS Genet.">
        <title>Distinctive expansion of potential virulence genes in the genome of the oomycete fish pathogen Saprolegnia parasitica.</title>
        <authorList>
            <person name="Jiang R.H."/>
            <person name="de Bruijn I."/>
            <person name="Haas B.J."/>
            <person name="Belmonte R."/>
            <person name="Lobach L."/>
            <person name="Christie J."/>
            <person name="van den Ackerveken G."/>
            <person name="Bottin A."/>
            <person name="Bulone V."/>
            <person name="Diaz-Moreno S.M."/>
            <person name="Dumas B."/>
            <person name="Fan L."/>
            <person name="Gaulin E."/>
            <person name="Govers F."/>
            <person name="Grenville-Briggs L.J."/>
            <person name="Horner N.R."/>
            <person name="Levin J.Z."/>
            <person name="Mammella M."/>
            <person name="Meijer H.J."/>
            <person name="Morris P."/>
            <person name="Nusbaum C."/>
            <person name="Oome S."/>
            <person name="Phillips A.J."/>
            <person name="van Rooyen D."/>
            <person name="Rzeszutek E."/>
            <person name="Saraiva M."/>
            <person name="Secombes C.J."/>
            <person name="Seidl M.F."/>
            <person name="Snel B."/>
            <person name="Stassen J.H."/>
            <person name="Sykes S."/>
            <person name="Tripathy S."/>
            <person name="van den Berg H."/>
            <person name="Vega-Arreguin J.C."/>
            <person name="Wawra S."/>
            <person name="Young S.K."/>
            <person name="Zeng Q."/>
            <person name="Dieguez-Uribeondo J."/>
            <person name="Russ C."/>
            <person name="Tyler B.M."/>
            <person name="van West P."/>
        </authorList>
    </citation>
    <scope>NUCLEOTIDE SEQUENCE [LARGE SCALE GENOMIC DNA]</scope>
    <source>
        <strain evidence="4 5">CBS 223.65</strain>
    </source>
</reference>
<dbReference type="Gene3D" id="1.25.40.20">
    <property type="entry name" value="Ankyrin repeat-containing domain"/>
    <property type="match status" value="2"/>
</dbReference>
<dbReference type="Pfam" id="PF00023">
    <property type="entry name" value="Ank"/>
    <property type="match status" value="1"/>
</dbReference>
<name>A0A067BZH1_SAPPC</name>
<evidence type="ECO:0000313" key="4">
    <source>
        <dbReference type="EMBL" id="KDO23944.1"/>
    </source>
</evidence>
<keyword evidence="2 3" id="KW-0040">ANK repeat</keyword>
<dbReference type="STRING" id="695850.A0A067BZH1"/>
<dbReference type="GeneID" id="24142637"/>
<dbReference type="SUPFAM" id="SSF48403">
    <property type="entry name" value="Ankyrin repeat"/>
    <property type="match status" value="1"/>
</dbReference>
<dbReference type="Pfam" id="PF12796">
    <property type="entry name" value="Ank_2"/>
    <property type="match status" value="1"/>
</dbReference>